<protein>
    <submittedName>
        <fullName evidence="1">Uncharacterized protein</fullName>
    </submittedName>
</protein>
<dbReference type="AlphaFoldDB" id="X1F7C5"/>
<dbReference type="EMBL" id="BARU01008457">
    <property type="protein sequence ID" value="GAH41506.1"/>
    <property type="molecule type" value="Genomic_DNA"/>
</dbReference>
<evidence type="ECO:0000313" key="1">
    <source>
        <dbReference type="EMBL" id="GAH41506.1"/>
    </source>
</evidence>
<sequence length="47" mass="5450">MGVNARAMGKRVGAHQRKIDRNRYSRMLADQLVELGKPFEIPRIRLT</sequence>
<name>X1F7C5_9ZZZZ</name>
<proteinExistence type="predicted"/>
<reference evidence="1" key="1">
    <citation type="journal article" date="2014" name="Front. Microbiol.">
        <title>High frequency of phylogenetically diverse reductive dehalogenase-homologous genes in deep subseafloor sedimentary metagenomes.</title>
        <authorList>
            <person name="Kawai M."/>
            <person name="Futagami T."/>
            <person name="Toyoda A."/>
            <person name="Takaki Y."/>
            <person name="Nishi S."/>
            <person name="Hori S."/>
            <person name="Arai W."/>
            <person name="Tsubouchi T."/>
            <person name="Morono Y."/>
            <person name="Uchiyama I."/>
            <person name="Ito T."/>
            <person name="Fujiyama A."/>
            <person name="Inagaki F."/>
            <person name="Takami H."/>
        </authorList>
    </citation>
    <scope>NUCLEOTIDE SEQUENCE</scope>
    <source>
        <strain evidence="1">Expedition CK06-06</strain>
    </source>
</reference>
<accession>X1F7C5</accession>
<organism evidence="1">
    <name type="scientific">marine sediment metagenome</name>
    <dbReference type="NCBI Taxonomy" id="412755"/>
    <lineage>
        <taxon>unclassified sequences</taxon>
        <taxon>metagenomes</taxon>
        <taxon>ecological metagenomes</taxon>
    </lineage>
</organism>
<comment type="caution">
    <text evidence="1">The sequence shown here is derived from an EMBL/GenBank/DDBJ whole genome shotgun (WGS) entry which is preliminary data.</text>
</comment>
<gene>
    <name evidence="1" type="ORF">S03H2_16544</name>
</gene>